<organism evidence="1 2">
    <name type="scientific">Phytohabitans kaempferiae</name>
    <dbReference type="NCBI Taxonomy" id="1620943"/>
    <lineage>
        <taxon>Bacteria</taxon>
        <taxon>Bacillati</taxon>
        <taxon>Actinomycetota</taxon>
        <taxon>Actinomycetes</taxon>
        <taxon>Micromonosporales</taxon>
        <taxon>Micromonosporaceae</taxon>
    </lineage>
</organism>
<keyword evidence="2" id="KW-1185">Reference proteome</keyword>
<evidence type="ECO:0000313" key="2">
    <source>
        <dbReference type="Proteomes" id="UP001589867"/>
    </source>
</evidence>
<comment type="caution">
    <text evidence="1">The sequence shown here is derived from an EMBL/GenBank/DDBJ whole genome shotgun (WGS) entry which is preliminary data.</text>
</comment>
<reference evidence="1 2" key="1">
    <citation type="submission" date="2024-09" db="EMBL/GenBank/DDBJ databases">
        <authorList>
            <person name="Sun Q."/>
            <person name="Mori K."/>
        </authorList>
    </citation>
    <scope>NUCLEOTIDE SEQUENCE [LARGE SCALE GENOMIC DNA]</scope>
    <source>
        <strain evidence="1 2">TBRC 3947</strain>
    </source>
</reference>
<dbReference type="Proteomes" id="UP001589867">
    <property type="component" value="Unassembled WGS sequence"/>
</dbReference>
<dbReference type="EMBL" id="JBHLUH010000061">
    <property type="protein sequence ID" value="MFC0531719.1"/>
    <property type="molecule type" value="Genomic_DNA"/>
</dbReference>
<proteinExistence type="predicted"/>
<accession>A0ABV6MB31</accession>
<name>A0ABV6MB31_9ACTN</name>
<evidence type="ECO:0000313" key="1">
    <source>
        <dbReference type="EMBL" id="MFC0531719.1"/>
    </source>
</evidence>
<protein>
    <submittedName>
        <fullName evidence="1">Uncharacterized protein</fullName>
    </submittedName>
</protein>
<dbReference type="RefSeq" id="WP_377256641.1">
    <property type="nucleotide sequence ID" value="NZ_JBHLUH010000061.1"/>
</dbReference>
<sequence length="138" mass="13819">MTGSARELAVAVRDAVSAVPGVGRVGSESTVEVGTQYPGGKVPGVRLVGDTVEVHLVVDRLPLQPVVRQARAAARVVLSAAGDPRPVTIVVTDVPDDFVLADSTASLAAGATDVAYAVAAGMFGQPDGHSPRPPDGGG</sequence>
<gene>
    <name evidence="1" type="ORF">ACFFIA_29140</name>
</gene>